<proteinExistence type="predicted"/>
<name>A0ABR9PZ71_9BACT</name>
<evidence type="ECO:0000313" key="2">
    <source>
        <dbReference type="EMBL" id="MBE4753216.1"/>
    </source>
</evidence>
<feature type="coiled-coil region" evidence="1">
    <location>
        <begin position="262"/>
        <end position="296"/>
    </location>
</feature>
<sequence>MTRFDPSLQLRRLVVTKSGHHVYNKSFHSGVNIIRGKNSVGKSTIADMIFYALGGEGVTWKAEAALCDYVTAEVSISGSPVTLRREIGSQQRPMSIFWGNFEAAERSASGWDLYPYAHRSGKESFSQVLFRALGIPEVRGELSSLVTMHQLLRLIYADQRTAYDRIFRHDDFDKKVVRDAVGALLCGFYDEKIYDAEFRLRNLRAEHGEVTARLQQLYEILGDYSAGTGLFADNTQQKEIERAQLYAEFNRKRSEAVQPGQSSELSRQVAEVEEQLRGINEVVLDLRNKLEALDLEISDSNLFISSLQGKVAALDDAVTTSKVLGDMSFEHCPECRHAVVAPSNPNACYLCKELRPEPSGLSPLLRLQQEMMLQLGESETLQSERKKRRERFAHKLPPAVSKQTALRLARERLALSPAPAAEIAVQELYRQVGYLDREIEELQRRSQLAETLKQLTNRQSELSSEITKLDADMKRRREHQASREADAVRVISGTTAAILGQDLDREKSFHQVSSASFDFSDNSIRINDRANYSASSMVIAKNAFHLALLISSTQKAFFRYPRFALFDNIEDKGMEQERSRNFQRIIVKMSQQAQVEHQIIFTTSMIAPELDVESLVVGDFYTEEKKSLEMPAAQ</sequence>
<gene>
    <name evidence="2" type="ORF">G4177_34210</name>
</gene>
<feature type="coiled-coil region" evidence="1">
    <location>
        <begin position="425"/>
        <end position="472"/>
    </location>
</feature>
<dbReference type="SUPFAM" id="SSF52540">
    <property type="entry name" value="P-loop containing nucleoside triphosphate hydrolases"/>
    <property type="match status" value="1"/>
</dbReference>
<protein>
    <submittedName>
        <fullName evidence="2">AAA family ATPase</fullName>
    </submittedName>
</protein>
<evidence type="ECO:0000313" key="3">
    <source>
        <dbReference type="Proteomes" id="UP001516472"/>
    </source>
</evidence>
<keyword evidence="1" id="KW-0175">Coiled coil</keyword>
<dbReference type="Proteomes" id="UP001516472">
    <property type="component" value="Unassembled WGS sequence"/>
</dbReference>
<dbReference type="InterPro" id="IPR027417">
    <property type="entry name" value="P-loop_NTPase"/>
</dbReference>
<evidence type="ECO:0000256" key="1">
    <source>
        <dbReference type="SAM" id="Coils"/>
    </source>
</evidence>
<comment type="caution">
    <text evidence="2">The sequence shown here is derived from an EMBL/GenBank/DDBJ whole genome shotgun (WGS) entry which is preliminary data.</text>
</comment>
<keyword evidence="3" id="KW-1185">Reference proteome</keyword>
<organism evidence="2 3">
    <name type="scientific">Corallococcus soli</name>
    <dbReference type="NCBI Taxonomy" id="2710757"/>
    <lineage>
        <taxon>Bacteria</taxon>
        <taxon>Pseudomonadati</taxon>
        <taxon>Myxococcota</taxon>
        <taxon>Myxococcia</taxon>
        <taxon>Myxococcales</taxon>
        <taxon>Cystobacterineae</taxon>
        <taxon>Myxococcaceae</taxon>
        <taxon>Corallococcus</taxon>
    </lineage>
</organism>
<dbReference type="Gene3D" id="3.40.50.300">
    <property type="entry name" value="P-loop containing nucleotide triphosphate hydrolases"/>
    <property type="match status" value="1"/>
</dbReference>
<reference evidence="2 3" key="1">
    <citation type="submission" date="2020-02" db="EMBL/GenBank/DDBJ databases">
        <authorList>
            <person name="Babadi Z.K."/>
            <person name="Risdian C."/>
            <person name="Ebrahimipour G.H."/>
            <person name="Wink J."/>
        </authorList>
    </citation>
    <scope>NUCLEOTIDE SEQUENCE [LARGE SCALE GENOMIC DNA]</scope>
    <source>
        <strain evidence="2 3">ZKHCc1 1396</strain>
    </source>
</reference>
<accession>A0ABR9PZ71</accession>
<dbReference type="EMBL" id="JAAIYO010000017">
    <property type="protein sequence ID" value="MBE4753216.1"/>
    <property type="molecule type" value="Genomic_DNA"/>
</dbReference>